<keyword evidence="2" id="KW-1185">Reference proteome</keyword>
<accession>A0AAD5U255</accession>
<reference evidence="1" key="1">
    <citation type="submission" date="2020-05" db="EMBL/GenBank/DDBJ databases">
        <title>Phylogenomic resolution of chytrid fungi.</title>
        <authorList>
            <person name="Stajich J.E."/>
            <person name="Amses K."/>
            <person name="Simmons R."/>
            <person name="Seto K."/>
            <person name="Myers J."/>
            <person name="Bonds A."/>
            <person name="Quandt C.A."/>
            <person name="Barry K."/>
            <person name="Liu P."/>
            <person name="Grigoriev I."/>
            <person name="Longcore J.E."/>
            <person name="James T.Y."/>
        </authorList>
    </citation>
    <scope>NUCLEOTIDE SEQUENCE</scope>
    <source>
        <strain evidence="1">JEL0476</strain>
    </source>
</reference>
<protein>
    <submittedName>
        <fullName evidence="1">Uncharacterized protein</fullName>
    </submittedName>
</protein>
<comment type="caution">
    <text evidence="1">The sequence shown here is derived from an EMBL/GenBank/DDBJ whole genome shotgun (WGS) entry which is preliminary data.</text>
</comment>
<gene>
    <name evidence="1" type="ORF">HK099_005693</name>
</gene>
<dbReference type="EMBL" id="JADGJW010000457">
    <property type="protein sequence ID" value="KAJ3216865.1"/>
    <property type="molecule type" value="Genomic_DNA"/>
</dbReference>
<proteinExistence type="predicted"/>
<evidence type="ECO:0000313" key="2">
    <source>
        <dbReference type="Proteomes" id="UP001211065"/>
    </source>
</evidence>
<organism evidence="1 2">
    <name type="scientific">Clydaea vesicula</name>
    <dbReference type="NCBI Taxonomy" id="447962"/>
    <lineage>
        <taxon>Eukaryota</taxon>
        <taxon>Fungi</taxon>
        <taxon>Fungi incertae sedis</taxon>
        <taxon>Chytridiomycota</taxon>
        <taxon>Chytridiomycota incertae sedis</taxon>
        <taxon>Chytridiomycetes</taxon>
        <taxon>Lobulomycetales</taxon>
        <taxon>Lobulomycetaceae</taxon>
        <taxon>Clydaea</taxon>
    </lineage>
</organism>
<dbReference type="AlphaFoldDB" id="A0AAD5U255"/>
<dbReference type="Proteomes" id="UP001211065">
    <property type="component" value="Unassembled WGS sequence"/>
</dbReference>
<name>A0AAD5U255_9FUNG</name>
<evidence type="ECO:0000313" key="1">
    <source>
        <dbReference type="EMBL" id="KAJ3216865.1"/>
    </source>
</evidence>
<sequence>MDERIQPPEVNIEVVKIEEEQNHASNYIRSQAVQIVKEVKVTVKDKMRMDDSAIVETEVEEDKEADMKRVLNDFDPVDSANIIEVLFNSTKKNLCFLSDLLHILNEGEKGYYISLCTAREILEKYLQVGGAEQNKEPQIIIMDDEQLNTNEKKFTKQLELFKEYIISKESQEKELLMIFEDNFFKLIDDIKAEGNVTSSEINLLKTEPIVNLTRKIANLEKKVDTLVESVKVKSSQRALKLVEKRNHYKMTPLKNVAFDDPWITKQELNFFNNENFKCHLEYLKFYFKIQEKFLHFEKRVINATKEIFMRYAEILKKLKESEDCVPFINWVGSLDAFVQSDVDVSERISNTFISKQTYERTINSRQFYKEEDEELLKISYKLNAYINVGWFKNYWKKANFVVTNSGYLYGYFNHTFTSDVADINNVRPNIVIDLLCCTISVNDNLEIQLIEYRQQSTLMGRRNSLKHLLKSEQVEHLCFFEALSKFINTTTQENLKTSATNLTGASEE</sequence>